<dbReference type="InterPro" id="IPR043135">
    <property type="entry name" value="Fur_C"/>
</dbReference>
<dbReference type="Gene3D" id="3.30.1490.190">
    <property type="match status" value="1"/>
</dbReference>
<dbReference type="GO" id="GO:0008270">
    <property type="term" value="F:zinc ion binding"/>
    <property type="evidence" value="ECO:0007669"/>
    <property type="project" value="TreeGrafter"/>
</dbReference>
<comment type="cofactor">
    <cofactor evidence="11">
        <name>Zn(2+)</name>
        <dbReference type="ChEBI" id="CHEBI:29105"/>
    </cofactor>
    <text evidence="11">Binds 1 zinc ion per subunit.</text>
</comment>
<evidence type="ECO:0000256" key="4">
    <source>
        <dbReference type="ARBA" id="ARBA00022491"/>
    </source>
</evidence>
<evidence type="ECO:0000256" key="11">
    <source>
        <dbReference type="PIRSR" id="PIRSR602481-1"/>
    </source>
</evidence>
<feature type="binding site" evidence="12">
    <location>
        <position position="116"/>
    </location>
    <ligand>
        <name>Fe cation</name>
        <dbReference type="ChEBI" id="CHEBI:24875"/>
    </ligand>
</feature>
<evidence type="ECO:0000256" key="6">
    <source>
        <dbReference type="ARBA" id="ARBA00022833"/>
    </source>
</evidence>
<keyword evidence="8" id="KW-0805">Transcription regulation</keyword>
<dbReference type="InterPro" id="IPR036390">
    <property type="entry name" value="WH_DNA-bd_sf"/>
</dbReference>
<dbReference type="InterPro" id="IPR036388">
    <property type="entry name" value="WH-like_DNA-bd_sf"/>
</dbReference>
<reference evidence="13 14" key="1">
    <citation type="submission" date="2018-11" db="EMBL/GenBank/DDBJ databases">
        <title>Cryobacterium sp. nov., isolated from rhizosphere soil of lettuce.</title>
        <authorList>
            <person name="Wang Y."/>
        </authorList>
    </citation>
    <scope>NUCLEOTIDE SEQUENCE [LARGE SCALE GENOMIC DNA]</scope>
    <source>
        <strain evidence="13 14">NEAU-85</strain>
    </source>
</reference>
<dbReference type="EMBL" id="RDSR01000008">
    <property type="protein sequence ID" value="RNE63600.1"/>
    <property type="molecule type" value="Genomic_DNA"/>
</dbReference>
<evidence type="ECO:0000256" key="10">
    <source>
        <dbReference type="ARBA" id="ARBA00023163"/>
    </source>
</evidence>
<evidence type="ECO:0000256" key="7">
    <source>
        <dbReference type="ARBA" id="ARBA00023004"/>
    </source>
</evidence>
<dbReference type="GO" id="GO:1900376">
    <property type="term" value="P:regulation of secondary metabolite biosynthetic process"/>
    <property type="evidence" value="ECO:0007669"/>
    <property type="project" value="TreeGrafter"/>
</dbReference>
<dbReference type="GO" id="GO:0003700">
    <property type="term" value="F:DNA-binding transcription factor activity"/>
    <property type="evidence" value="ECO:0007669"/>
    <property type="project" value="InterPro"/>
</dbReference>
<keyword evidence="14" id="KW-1185">Reference proteome</keyword>
<dbReference type="GO" id="GO:0005737">
    <property type="term" value="C:cytoplasm"/>
    <property type="evidence" value="ECO:0007669"/>
    <property type="project" value="UniProtKB-SubCell"/>
</dbReference>
<keyword evidence="3" id="KW-0963">Cytoplasm</keyword>
<keyword evidence="7 12" id="KW-0408">Iron</keyword>
<sequence>MTDTTDATAPADGAAERIRAAGLKVTAGRVAVWRALAAAPHADAEQVFAQVKTELPGTSLQSVYGILAAFTAAGLVRRIEPARSAARYERRIGDNHHHVVCTGCGAVGDVDCVVGEAPCLTPSNTGGFTVQTAEVTFWGVCPACQAEASVAQPTDH</sequence>
<organism evidence="13 14">
    <name type="scientific">Cryobacterium tepidiphilum</name>
    <dbReference type="NCBI Taxonomy" id="2486026"/>
    <lineage>
        <taxon>Bacteria</taxon>
        <taxon>Bacillati</taxon>
        <taxon>Actinomycetota</taxon>
        <taxon>Actinomycetes</taxon>
        <taxon>Micrococcales</taxon>
        <taxon>Microbacteriaceae</taxon>
        <taxon>Cryobacterium</taxon>
    </lineage>
</organism>
<name>A0A3M8LDT6_9MICO</name>
<comment type="caution">
    <text evidence="13">The sequence shown here is derived from an EMBL/GenBank/DDBJ whole genome shotgun (WGS) entry which is preliminary data.</text>
</comment>
<keyword evidence="10" id="KW-0804">Transcription</keyword>
<dbReference type="GO" id="GO:0000976">
    <property type="term" value="F:transcription cis-regulatory region binding"/>
    <property type="evidence" value="ECO:0007669"/>
    <property type="project" value="TreeGrafter"/>
</dbReference>
<feature type="binding site" evidence="11">
    <location>
        <position position="141"/>
    </location>
    <ligand>
        <name>Zn(2+)</name>
        <dbReference type="ChEBI" id="CHEBI:29105"/>
    </ligand>
</feature>
<evidence type="ECO:0000256" key="1">
    <source>
        <dbReference type="ARBA" id="ARBA00004496"/>
    </source>
</evidence>
<dbReference type="OrthoDB" id="5242893at2"/>
<evidence type="ECO:0000256" key="3">
    <source>
        <dbReference type="ARBA" id="ARBA00022490"/>
    </source>
</evidence>
<keyword evidence="5 11" id="KW-0479">Metal-binding</keyword>
<dbReference type="PANTHER" id="PTHR33202:SF18">
    <property type="entry name" value="TRANSCRIPTIONAL REGULATOR FURA"/>
    <property type="match status" value="1"/>
</dbReference>
<dbReference type="Proteomes" id="UP000279859">
    <property type="component" value="Unassembled WGS sequence"/>
</dbReference>
<accession>A0A3M8LDT6</accession>
<evidence type="ECO:0000256" key="5">
    <source>
        <dbReference type="ARBA" id="ARBA00022723"/>
    </source>
</evidence>
<dbReference type="RefSeq" id="WP_123045475.1">
    <property type="nucleotide sequence ID" value="NZ_RDSR01000008.1"/>
</dbReference>
<feature type="binding site" evidence="11">
    <location>
        <position position="144"/>
    </location>
    <ligand>
        <name>Zn(2+)</name>
        <dbReference type="ChEBI" id="CHEBI:29105"/>
    </ligand>
</feature>
<gene>
    <name evidence="13" type="ORF">EEJ31_06415</name>
</gene>
<evidence type="ECO:0000313" key="13">
    <source>
        <dbReference type="EMBL" id="RNE63600.1"/>
    </source>
</evidence>
<protein>
    <submittedName>
        <fullName evidence="13">Transcriptional repressor</fullName>
    </submittedName>
</protein>
<keyword evidence="4" id="KW-0678">Repressor</keyword>
<dbReference type="AlphaFoldDB" id="A0A3M8LDT6"/>
<evidence type="ECO:0000256" key="8">
    <source>
        <dbReference type="ARBA" id="ARBA00023015"/>
    </source>
</evidence>
<dbReference type="InterPro" id="IPR002481">
    <property type="entry name" value="FUR"/>
</dbReference>
<feature type="binding site" evidence="11">
    <location>
        <position position="104"/>
    </location>
    <ligand>
        <name>Zn(2+)</name>
        <dbReference type="ChEBI" id="CHEBI:29105"/>
    </ligand>
</feature>
<dbReference type="Pfam" id="PF01475">
    <property type="entry name" value="FUR"/>
    <property type="match status" value="1"/>
</dbReference>
<evidence type="ECO:0000313" key="14">
    <source>
        <dbReference type="Proteomes" id="UP000279859"/>
    </source>
</evidence>
<proteinExistence type="inferred from homology"/>
<dbReference type="SUPFAM" id="SSF46785">
    <property type="entry name" value="Winged helix' DNA-binding domain"/>
    <property type="match status" value="1"/>
</dbReference>
<comment type="subcellular location">
    <subcellularLocation>
        <location evidence="1">Cytoplasm</location>
    </subcellularLocation>
</comment>
<keyword evidence="9" id="KW-0238">DNA-binding</keyword>
<comment type="similarity">
    <text evidence="2">Belongs to the Fur family.</text>
</comment>
<feature type="binding site" evidence="11">
    <location>
        <position position="101"/>
    </location>
    <ligand>
        <name>Zn(2+)</name>
        <dbReference type="ChEBI" id="CHEBI:29105"/>
    </ligand>
</feature>
<evidence type="ECO:0000256" key="9">
    <source>
        <dbReference type="ARBA" id="ARBA00023125"/>
    </source>
</evidence>
<comment type="cofactor">
    <cofactor evidence="12">
        <name>Mn(2+)</name>
        <dbReference type="ChEBI" id="CHEBI:29035"/>
    </cofactor>
    <cofactor evidence="12">
        <name>Fe(2+)</name>
        <dbReference type="ChEBI" id="CHEBI:29033"/>
    </cofactor>
    <text evidence="12">Binds 1 Mn(2+) or Fe(2+) ion per subunit.</text>
</comment>
<dbReference type="GO" id="GO:0045892">
    <property type="term" value="P:negative regulation of DNA-templated transcription"/>
    <property type="evidence" value="ECO:0007669"/>
    <property type="project" value="TreeGrafter"/>
</dbReference>
<evidence type="ECO:0000256" key="12">
    <source>
        <dbReference type="PIRSR" id="PIRSR602481-2"/>
    </source>
</evidence>
<dbReference type="Gene3D" id="1.10.10.10">
    <property type="entry name" value="Winged helix-like DNA-binding domain superfamily/Winged helix DNA-binding domain"/>
    <property type="match status" value="1"/>
</dbReference>
<dbReference type="PANTHER" id="PTHR33202">
    <property type="entry name" value="ZINC UPTAKE REGULATION PROTEIN"/>
    <property type="match status" value="1"/>
</dbReference>
<dbReference type="CDD" id="cd07153">
    <property type="entry name" value="Fur_like"/>
    <property type="match status" value="1"/>
</dbReference>
<keyword evidence="6 11" id="KW-0862">Zinc</keyword>
<evidence type="ECO:0000256" key="2">
    <source>
        <dbReference type="ARBA" id="ARBA00007957"/>
    </source>
</evidence>